<keyword evidence="2" id="KW-1185">Reference proteome</keyword>
<reference evidence="1" key="1">
    <citation type="submission" date="2023-05" db="EMBL/GenBank/DDBJ databases">
        <authorList>
            <person name="Stuckert A."/>
        </authorList>
    </citation>
    <scope>NUCLEOTIDE SEQUENCE</scope>
</reference>
<organism evidence="1 2">
    <name type="scientific">Staurois parvus</name>
    <dbReference type="NCBI Taxonomy" id="386267"/>
    <lineage>
        <taxon>Eukaryota</taxon>
        <taxon>Metazoa</taxon>
        <taxon>Chordata</taxon>
        <taxon>Craniata</taxon>
        <taxon>Vertebrata</taxon>
        <taxon>Euteleostomi</taxon>
        <taxon>Amphibia</taxon>
        <taxon>Batrachia</taxon>
        <taxon>Anura</taxon>
        <taxon>Neobatrachia</taxon>
        <taxon>Ranoidea</taxon>
        <taxon>Ranidae</taxon>
        <taxon>Staurois</taxon>
    </lineage>
</organism>
<dbReference type="Proteomes" id="UP001162483">
    <property type="component" value="Unassembled WGS sequence"/>
</dbReference>
<protein>
    <submittedName>
        <fullName evidence="1">Uncharacterized protein</fullName>
    </submittedName>
</protein>
<evidence type="ECO:0000313" key="1">
    <source>
        <dbReference type="EMBL" id="CAI9581202.1"/>
    </source>
</evidence>
<feature type="non-terminal residue" evidence="1">
    <location>
        <position position="56"/>
    </location>
</feature>
<name>A0ABN9E8V1_9NEOB</name>
<dbReference type="EMBL" id="CATNWA010015252">
    <property type="protein sequence ID" value="CAI9581202.1"/>
    <property type="molecule type" value="Genomic_DNA"/>
</dbReference>
<evidence type="ECO:0000313" key="2">
    <source>
        <dbReference type="Proteomes" id="UP001162483"/>
    </source>
</evidence>
<comment type="caution">
    <text evidence="1">The sequence shown here is derived from an EMBL/GenBank/DDBJ whole genome shotgun (WGS) entry which is preliminary data.</text>
</comment>
<proteinExistence type="predicted"/>
<gene>
    <name evidence="1" type="ORF">SPARVUS_LOCUS9448004</name>
</gene>
<accession>A0ABN9E8V1</accession>
<sequence length="56" mass="6381">MWSALARQRSGVLYPPRAKRKFFQQALASAGLDTDRSHKTALTADEKRYLAVLYLL</sequence>